<proteinExistence type="predicted"/>
<evidence type="ECO:0000313" key="2">
    <source>
        <dbReference type="Proteomes" id="UP000093592"/>
    </source>
</evidence>
<name>A0A1A2Z815_9MYCO</name>
<evidence type="ECO:0000313" key="1">
    <source>
        <dbReference type="EMBL" id="OBI45647.1"/>
    </source>
</evidence>
<accession>A0A1A2Z815</accession>
<dbReference type="EMBL" id="LZKJ01000120">
    <property type="protein sequence ID" value="OBI45647.1"/>
    <property type="molecule type" value="Genomic_DNA"/>
</dbReference>
<comment type="caution">
    <text evidence="1">The sequence shown here is derived from an EMBL/GenBank/DDBJ whole genome shotgun (WGS) entry which is preliminary data.</text>
</comment>
<reference evidence="2" key="1">
    <citation type="submission" date="2016-06" db="EMBL/GenBank/DDBJ databases">
        <authorList>
            <person name="Sutton G."/>
            <person name="Brinkac L."/>
            <person name="Sanka R."/>
            <person name="Adams M."/>
            <person name="Lau E."/>
            <person name="Sam S."/>
            <person name="Sreng N."/>
            <person name="Him V."/>
            <person name="Kerleguer A."/>
            <person name="Cheng S."/>
        </authorList>
    </citation>
    <scope>NUCLEOTIDE SEQUENCE [LARGE SCALE GENOMIC DNA]</scope>
    <source>
        <strain evidence="2">E861</strain>
    </source>
</reference>
<gene>
    <name evidence="1" type="ORF">A5707_01725</name>
</gene>
<sequence>MFRLVESSNPDDVTKWNVRAHYTQRLVLTAAVCRELGSATRADVLGARAREALGLLSWWMRTVYDLPEGRDVRYSHALDHPRLAEYASDLKHELEMGTRVCEALFMAYTADKDWELDSDIERIREELNAYRAEFAQ</sequence>
<dbReference type="Proteomes" id="UP000093592">
    <property type="component" value="Unassembled WGS sequence"/>
</dbReference>
<dbReference type="AlphaFoldDB" id="A0A1A2Z815"/>
<protein>
    <submittedName>
        <fullName evidence="1">Uncharacterized protein</fullName>
    </submittedName>
</protein>
<dbReference type="RefSeq" id="WP_065014938.1">
    <property type="nucleotide sequence ID" value="NZ_LZKJ01000120.1"/>
</dbReference>
<organism evidence="1 2">
    <name type="scientific">Mycobacterium kyorinense</name>
    <dbReference type="NCBI Taxonomy" id="487514"/>
    <lineage>
        <taxon>Bacteria</taxon>
        <taxon>Bacillati</taxon>
        <taxon>Actinomycetota</taxon>
        <taxon>Actinomycetes</taxon>
        <taxon>Mycobacteriales</taxon>
        <taxon>Mycobacteriaceae</taxon>
        <taxon>Mycobacterium</taxon>
    </lineage>
</organism>
<dbReference type="OrthoDB" id="4762410at2"/>